<dbReference type="AlphaFoldDB" id="A0A423X075"/>
<dbReference type="PANTHER" id="PTHR42080">
    <property type="entry name" value="SRR1 DOMAIN-CONTAINING PROTEIN"/>
    <property type="match status" value="1"/>
</dbReference>
<dbReference type="Proteomes" id="UP000285146">
    <property type="component" value="Unassembled WGS sequence"/>
</dbReference>
<organism evidence="2 3">
    <name type="scientific">Cytospora leucostoma</name>
    <dbReference type="NCBI Taxonomy" id="1230097"/>
    <lineage>
        <taxon>Eukaryota</taxon>
        <taxon>Fungi</taxon>
        <taxon>Dikarya</taxon>
        <taxon>Ascomycota</taxon>
        <taxon>Pezizomycotina</taxon>
        <taxon>Sordariomycetes</taxon>
        <taxon>Sordariomycetidae</taxon>
        <taxon>Diaporthales</taxon>
        <taxon>Cytosporaceae</taxon>
        <taxon>Cytospora</taxon>
    </lineage>
</organism>
<keyword evidence="3" id="KW-1185">Reference proteome</keyword>
<dbReference type="InterPro" id="IPR012942">
    <property type="entry name" value="SRR1-like"/>
</dbReference>
<proteinExistence type="predicted"/>
<name>A0A423X075_9PEZI</name>
<dbReference type="EMBL" id="LKEB01000032">
    <property type="protein sequence ID" value="ROW09149.1"/>
    <property type="molecule type" value="Genomic_DNA"/>
</dbReference>
<evidence type="ECO:0000313" key="3">
    <source>
        <dbReference type="Proteomes" id="UP000285146"/>
    </source>
</evidence>
<dbReference type="InParanoid" id="A0A423X075"/>
<gene>
    <name evidence="2" type="ORF">VPNG_05775</name>
</gene>
<reference evidence="2 3" key="1">
    <citation type="submission" date="2015-09" db="EMBL/GenBank/DDBJ databases">
        <title>Host preference determinants of Valsa canker pathogens revealed by comparative genomics.</title>
        <authorList>
            <person name="Yin Z."/>
            <person name="Huang L."/>
        </authorList>
    </citation>
    <scope>NUCLEOTIDE SEQUENCE [LARGE SCALE GENOMIC DNA]</scope>
    <source>
        <strain evidence="2 3">SXYLt</strain>
    </source>
</reference>
<evidence type="ECO:0000259" key="1">
    <source>
        <dbReference type="Pfam" id="PF07985"/>
    </source>
</evidence>
<dbReference type="Pfam" id="PF07985">
    <property type="entry name" value="SRR1"/>
    <property type="match status" value="1"/>
</dbReference>
<dbReference type="PANTHER" id="PTHR42080:SF3">
    <property type="entry name" value="SRR1-LIKE DOMAIN-CONTAINING PROTEIN"/>
    <property type="match status" value="1"/>
</dbReference>
<feature type="domain" description="SRR1-like" evidence="1">
    <location>
        <begin position="192"/>
        <end position="293"/>
    </location>
</feature>
<accession>A0A423X075</accession>
<evidence type="ECO:0000313" key="2">
    <source>
        <dbReference type="EMBL" id="ROW09149.1"/>
    </source>
</evidence>
<dbReference type="OrthoDB" id="5230585at2759"/>
<comment type="caution">
    <text evidence="2">The sequence shown here is derived from an EMBL/GenBank/DDBJ whole genome shotgun (WGS) entry which is preliminary data.</text>
</comment>
<protein>
    <recommendedName>
        <fullName evidence="1">SRR1-like domain-containing protein</fullName>
    </recommendedName>
</protein>
<sequence>MESLQVANRVRALYQRGVPFFTRGAIQDLAHQLDRARGRFNDDTPGDSEEKFSLQSLDGRGVEIDNETGNTQPYFGTRDIIMIDPFLDYQPYQHLIAVHKDVSHFFPKLAYCPLRINYHACQREMSTKEVLPYLNCQPLETVQEVFRAGIKAWEDSEDCRRLSLALTAPGIPGSITKVVAFACSTIAGGPVRDTSVRQHAMLLTIRSILQSRLSQPSLQIECYGQDPVYTEVDREVLGKAGITVLPDPRGFLEVDDSSVVLSFSPDAPVRQIVVDLARPAVLVWDKVMSEEETLQFWSDPSETWETLEELEGTLSDPESPRLRRMIQTEYVEVGSLDELFGQARIYVRRSPRA</sequence>